<dbReference type="NCBIfam" id="TIGR01167">
    <property type="entry name" value="LPXTG_anchor"/>
    <property type="match status" value="1"/>
</dbReference>
<accession>A0ABT8E3A2</accession>
<proteinExistence type="predicted"/>
<feature type="compositionally biased region" description="Low complexity" evidence="1">
    <location>
        <begin position="163"/>
        <end position="181"/>
    </location>
</feature>
<dbReference type="Proteomes" id="UP001168694">
    <property type="component" value="Unassembled WGS sequence"/>
</dbReference>
<organism evidence="3 4">
    <name type="scientific">Fictibacillus terranigra</name>
    <dbReference type="NCBI Taxonomy" id="3058424"/>
    <lineage>
        <taxon>Bacteria</taxon>
        <taxon>Bacillati</taxon>
        <taxon>Bacillota</taxon>
        <taxon>Bacilli</taxon>
        <taxon>Bacillales</taxon>
        <taxon>Fictibacillaceae</taxon>
        <taxon>Fictibacillus</taxon>
    </lineage>
</organism>
<name>A0ABT8E3A2_9BACL</name>
<evidence type="ECO:0000313" key="3">
    <source>
        <dbReference type="EMBL" id="MDN4072392.1"/>
    </source>
</evidence>
<evidence type="ECO:0000256" key="1">
    <source>
        <dbReference type="SAM" id="MobiDB-lite"/>
    </source>
</evidence>
<reference evidence="3" key="1">
    <citation type="submission" date="2023-06" db="EMBL/GenBank/DDBJ databases">
        <title>Draft Genome Sequences of Representative Paenibacillus Polymyxa, Bacillus cereus, Fictibacillus sp., and Brevibacillus agri Strains Isolated from Amazonian Dark Earth.</title>
        <authorList>
            <person name="Pellegrinetti T.A."/>
            <person name="Cunha I.C.M."/>
            <person name="Chaves M.G."/>
            <person name="Freitas A.S."/>
            <person name="Silva A.V.R."/>
            <person name="Tsai S.M."/>
            <person name="Mendes L.W."/>
        </authorList>
    </citation>
    <scope>NUCLEOTIDE SEQUENCE</scope>
    <source>
        <strain evidence="3">CENA-BCM004</strain>
    </source>
</reference>
<keyword evidence="4" id="KW-1185">Reference proteome</keyword>
<sequence>MIFNSNKFKIVFVYSISLLLTLIVFFPFGKTDASNTTSKIDFATSPTESLFDVNNMKPGDWATRTLVVKNKGNVPFTYNTKSNYKNGSKKFFNQLFLKLSDKNGVVYEGKLSGFKKLQPRKLQPRTEEQLTATISFPWESGNEFQGLKTEFELVLLTSDTNINNPPSNQDDTTTDNNTPPSKQTDPPSNNTTPGISTLPKTGESSPYPIMILGFFIFSSGLILLLVKKSVIPNPFKRE</sequence>
<keyword evidence="2" id="KW-0472">Membrane</keyword>
<feature type="transmembrane region" description="Helical" evidence="2">
    <location>
        <begin position="12"/>
        <end position="29"/>
    </location>
</feature>
<dbReference type="EMBL" id="JAUHLN010000001">
    <property type="protein sequence ID" value="MDN4072392.1"/>
    <property type="molecule type" value="Genomic_DNA"/>
</dbReference>
<feature type="transmembrane region" description="Helical" evidence="2">
    <location>
        <begin position="207"/>
        <end position="226"/>
    </location>
</feature>
<comment type="caution">
    <text evidence="3">The sequence shown here is derived from an EMBL/GenBank/DDBJ whole genome shotgun (WGS) entry which is preliminary data.</text>
</comment>
<feature type="region of interest" description="Disordered" evidence="1">
    <location>
        <begin position="159"/>
        <end position="202"/>
    </location>
</feature>
<keyword evidence="2" id="KW-0812">Transmembrane</keyword>
<evidence type="ECO:0000256" key="2">
    <source>
        <dbReference type="SAM" id="Phobius"/>
    </source>
</evidence>
<keyword evidence="2" id="KW-1133">Transmembrane helix</keyword>
<protein>
    <submittedName>
        <fullName evidence="3">LPXTG cell wall anchor domain-containing protein</fullName>
    </submittedName>
</protein>
<dbReference type="RefSeq" id="WP_290398510.1">
    <property type="nucleotide sequence ID" value="NZ_JAUHLN010000001.1"/>
</dbReference>
<evidence type="ECO:0000313" key="4">
    <source>
        <dbReference type="Proteomes" id="UP001168694"/>
    </source>
</evidence>
<gene>
    <name evidence="3" type="ORF">QYF49_05030</name>
</gene>
<feature type="compositionally biased region" description="Polar residues" evidence="1">
    <location>
        <begin position="182"/>
        <end position="202"/>
    </location>
</feature>